<dbReference type="SUPFAM" id="SSF74653">
    <property type="entry name" value="TolA/TonB C-terminal domain"/>
    <property type="match status" value="1"/>
</dbReference>
<sequence length="224" mass="25218">MEVKKAPRCDLETKRSVFLQIGLIVSLALSLVAFEWSSAVEASTLDFYGVEMDVPVEIIPITTHKEVEKPPMPKSVDLLLIEDNFSELEETLDLGSSELEPDAEWDWAALEGPAEEREEVLLLADEMPEFPGGEKALFQFLSSSVRYPREAISNEIEGRVYVEFVVDRHGKITRVNVKRGVHPSLDQEALRVIESMPDWKPGVKDGQLVNVLFTVPISFQIAHR</sequence>
<dbReference type="InterPro" id="IPR006260">
    <property type="entry name" value="TonB/TolA_C"/>
</dbReference>
<dbReference type="GO" id="GO:0031992">
    <property type="term" value="F:energy transducer activity"/>
    <property type="evidence" value="ECO:0007669"/>
    <property type="project" value="TreeGrafter"/>
</dbReference>
<evidence type="ECO:0000256" key="3">
    <source>
        <dbReference type="ARBA" id="ARBA00022448"/>
    </source>
</evidence>
<dbReference type="STRING" id="1236989.JCM15548_12297"/>
<keyword evidence="3" id="KW-0813">Transport</keyword>
<dbReference type="GO" id="GO:0055085">
    <property type="term" value="P:transmembrane transport"/>
    <property type="evidence" value="ECO:0007669"/>
    <property type="project" value="InterPro"/>
</dbReference>
<evidence type="ECO:0000313" key="11">
    <source>
        <dbReference type="EMBL" id="GAO30052.1"/>
    </source>
</evidence>
<organism evidence="11 12">
    <name type="scientific">Geofilum rubicundum JCM 15548</name>
    <dbReference type="NCBI Taxonomy" id="1236989"/>
    <lineage>
        <taxon>Bacteria</taxon>
        <taxon>Pseudomonadati</taxon>
        <taxon>Bacteroidota</taxon>
        <taxon>Bacteroidia</taxon>
        <taxon>Marinilabiliales</taxon>
        <taxon>Marinilabiliaceae</taxon>
        <taxon>Geofilum</taxon>
    </lineage>
</organism>
<feature type="domain" description="TonB C-terminal" evidence="10">
    <location>
        <begin position="132"/>
        <end position="224"/>
    </location>
</feature>
<accession>A0A0E9LWW2</accession>
<comment type="similarity">
    <text evidence="2">Belongs to the TonB family.</text>
</comment>
<dbReference type="InterPro" id="IPR037682">
    <property type="entry name" value="TonB_C"/>
</dbReference>
<dbReference type="Proteomes" id="UP000032900">
    <property type="component" value="Unassembled WGS sequence"/>
</dbReference>
<gene>
    <name evidence="11" type="ORF">JCM15548_12297</name>
</gene>
<evidence type="ECO:0000256" key="2">
    <source>
        <dbReference type="ARBA" id="ARBA00006555"/>
    </source>
</evidence>
<dbReference type="NCBIfam" id="TIGR01352">
    <property type="entry name" value="tonB_Cterm"/>
    <property type="match status" value="1"/>
</dbReference>
<dbReference type="RefSeq" id="WP_062124784.1">
    <property type="nucleotide sequence ID" value="NZ_BAZW01000017.1"/>
</dbReference>
<dbReference type="Pfam" id="PF03544">
    <property type="entry name" value="TonB_C"/>
    <property type="match status" value="1"/>
</dbReference>
<evidence type="ECO:0000256" key="8">
    <source>
        <dbReference type="ARBA" id="ARBA00022989"/>
    </source>
</evidence>
<proteinExistence type="inferred from homology"/>
<dbReference type="GO" id="GO:0015031">
    <property type="term" value="P:protein transport"/>
    <property type="evidence" value="ECO:0007669"/>
    <property type="project" value="UniProtKB-KW"/>
</dbReference>
<protein>
    <submittedName>
        <fullName evidence="11">Regulatory sensor-transducer, BlaR1/MecR1 family</fullName>
    </submittedName>
</protein>
<keyword evidence="7" id="KW-0653">Protein transport</keyword>
<evidence type="ECO:0000313" key="12">
    <source>
        <dbReference type="Proteomes" id="UP000032900"/>
    </source>
</evidence>
<evidence type="ECO:0000259" key="10">
    <source>
        <dbReference type="PROSITE" id="PS52015"/>
    </source>
</evidence>
<keyword evidence="6" id="KW-0812">Transmembrane</keyword>
<dbReference type="PROSITE" id="PS52015">
    <property type="entry name" value="TONB_CTD"/>
    <property type="match status" value="1"/>
</dbReference>
<dbReference type="InterPro" id="IPR051045">
    <property type="entry name" value="TonB-dependent_transducer"/>
</dbReference>
<reference evidence="11 12" key="1">
    <citation type="journal article" date="2015" name="Microbes Environ.">
        <title>Distribution and evolution of nitrogen fixation genes in the phylum bacteroidetes.</title>
        <authorList>
            <person name="Inoue J."/>
            <person name="Oshima K."/>
            <person name="Suda W."/>
            <person name="Sakamoto M."/>
            <person name="Iino T."/>
            <person name="Noda S."/>
            <person name="Hongoh Y."/>
            <person name="Hattori M."/>
            <person name="Ohkuma M."/>
        </authorList>
    </citation>
    <scope>NUCLEOTIDE SEQUENCE [LARGE SCALE GENOMIC DNA]</scope>
    <source>
        <strain evidence="11">JCM 15548</strain>
    </source>
</reference>
<keyword evidence="5" id="KW-0997">Cell inner membrane</keyword>
<evidence type="ECO:0000256" key="1">
    <source>
        <dbReference type="ARBA" id="ARBA00004383"/>
    </source>
</evidence>
<dbReference type="PANTHER" id="PTHR33446">
    <property type="entry name" value="PROTEIN TONB-RELATED"/>
    <property type="match status" value="1"/>
</dbReference>
<dbReference type="OrthoDB" id="9814002at2"/>
<dbReference type="PANTHER" id="PTHR33446:SF2">
    <property type="entry name" value="PROTEIN TONB"/>
    <property type="match status" value="1"/>
</dbReference>
<comment type="subcellular location">
    <subcellularLocation>
        <location evidence="1">Cell inner membrane</location>
        <topology evidence="1">Single-pass membrane protein</topology>
        <orientation evidence="1">Periplasmic side</orientation>
    </subcellularLocation>
</comment>
<dbReference type="GO" id="GO:0098797">
    <property type="term" value="C:plasma membrane protein complex"/>
    <property type="evidence" value="ECO:0007669"/>
    <property type="project" value="TreeGrafter"/>
</dbReference>
<keyword evidence="4" id="KW-1003">Cell membrane</keyword>
<evidence type="ECO:0000256" key="7">
    <source>
        <dbReference type="ARBA" id="ARBA00022927"/>
    </source>
</evidence>
<keyword evidence="12" id="KW-1185">Reference proteome</keyword>
<evidence type="ECO:0000256" key="9">
    <source>
        <dbReference type="ARBA" id="ARBA00023136"/>
    </source>
</evidence>
<keyword evidence="8" id="KW-1133">Transmembrane helix</keyword>
<name>A0A0E9LWW2_9BACT</name>
<evidence type="ECO:0000256" key="6">
    <source>
        <dbReference type="ARBA" id="ARBA00022692"/>
    </source>
</evidence>
<evidence type="ECO:0000256" key="4">
    <source>
        <dbReference type="ARBA" id="ARBA00022475"/>
    </source>
</evidence>
<dbReference type="EMBL" id="BAZW01000017">
    <property type="protein sequence ID" value="GAO30052.1"/>
    <property type="molecule type" value="Genomic_DNA"/>
</dbReference>
<comment type="caution">
    <text evidence="11">The sequence shown here is derived from an EMBL/GenBank/DDBJ whole genome shotgun (WGS) entry which is preliminary data.</text>
</comment>
<dbReference type="AlphaFoldDB" id="A0A0E9LWW2"/>
<evidence type="ECO:0000256" key="5">
    <source>
        <dbReference type="ARBA" id="ARBA00022519"/>
    </source>
</evidence>
<dbReference type="FunFam" id="3.30.1150.10:FF:000002">
    <property type="entry name" value="Energy transducer TonB"/>
    <property type="match status" value="1"/>
</dbReference>
<dbReference type="Gene3D" id="3.30.1150.10">
    <property type="match status" value="1"/>
</dbReference>
<keyword evidence="9" id="KW-0472">Membrane</keyword>